<keyword evidence="3" id="KW-1003">Cell membrane</keyword>
<keyword evidence="7 15" id="KW-0472">Membrane</keyword>
<evidence type="ECO:0000259" key="16">
    <source>
        <dbReference type="PROSITE" id="PS50262"/>
    </source>
</evidence>
<evidence type="ECO:0000256" key="1">
    <source>
        <dbReference type="ARBA" id="ARBA00004651"/>
    </source>
</evidence>
<keyword evidence="5 15" id="KW-1133">Transmembrane helix</keyword>
<dbReference type="STRING" id="9258.ENSOANP00000010512"/>
<gene>
    <name evidence="17" type="primary">BDKRB1</name>
</gene>
<dbReference type="InParanoid" id="F6R303"/>
<evidence type="ECO:0000256" key="5">
    <source>
        <dbReference type="ARBA" id="ARBA00022989"/>
    </source>
</evidence>
<evidence type="ECO:0000313" key="17">
    <source>
        <dbReference type="Ensembl" id="ENSOANP00000010512.2"/>
    </source>
</evidence>
<feature type="transmembrane region" description="Helical" evidence="15">
    <location>
        <begin position="73"/>
        <end position="91"/>
    </location>
</feature>
<dbReference type="Pfam" id="PF00001">
    <property type="entry name" value="7tm_1"/>
    <property type="match status" value="1"/>
</dbReference>
<evidence type="ECO:0000256" key="9">
    <source>
        <dbReference type="ARBA" id="ARBA00023170"/>
    </source>
</evidence>
<dbReference type="Proteomes" id="UP000002279">
    <property type="component" value="Chromosome 1"/>
</dbReference>
<dbReference type="PRINTS" id="PR00237">
    <property type="entry name" value="GPCRRHODOPSN"/>
</dbReference>
<dbReference type="CTD" id="623"/>
<dbReference type="InterPro" id="IPR017452">
    <property type="entry name" value="GPCR_Rhodpsn_7TM"/>
</dbReference>
<dbReference type="OMA" id="GCFWEEL"/>
<evidence type="ECO:0000256" key="4">
    <source>
        <dbReference type="ARBA" id="ARBA00022692"/>
    </source>
</evidence>
<comment type="function">
    <text evidence="12">This is a receptor for bradykinin. Could be a factor in chronic pain and inflammation.</text>
</comment>
<dbReference type="RefSeq" id="XP_007667552.1">
    <property type="nucleotide sequence ID" value="XM_007669362.3"/>
</dbReference>
<dbReference type="PANTHER" id="PTHR10489">
    <property type="entry name" value="CELL ADHESION MOLECULE"/>
    <property type="match status" value="1"/>
</dbReference>
<dbReference type="Gene3D" id="1.20.1070.10">
    <property type="entry name" value="Rhodopsin 7-helix transmembrane proteins"/>
    <property type="match status" value="1"/>
</dbReference>
<feature type="transmembrane region" description="Helical" evidence="15">
    <location>
        <begin position="152"/>
        <end position="173"/>
    </location>
</feature>
<comment type="similarity">
    <text evidence="13">Belongs to the G-protein coupled receptor 1 family.</text>
</comment>
<accession>F6R303</accession>
<organism evidence="17 18">
    <name type="scientific">Ornithorhynchus anatinus</name>
    <name type="common">Duckbill platypus</name>
    <dbReference type="NCBI Taxonomy" id="9258"/>
    <lineage>
        <taxon>Eukaryota</taxon>
        <taxon>Metazoa</taxon>
        <taxon>Chordata</taxon>
        <taxon>Craniata</taxon>
        <taxon>Vertebrata</taxon>
        <taxon>Euteleostomi</taxon>
        <taxon>Mammalia</taxon>
        <taxon>Monotremata</taxon>
        <taxon>Ornithorhynchidae</taxon>
        <taxon>Ornithorhynchus</taxon>
    </lineage>
</organism>
<feature type="domain" description="G-protein coupled receptors family 1 profile" evidence="16">
    <location>
        <begin position="52"/>
        <end position="310"/>
    </location>
</feature>
<feature type="region of interest" description="Disordered" evidence="14">
    <location>
        <begin position="1"/>
        <end position="21"/>
    </location>
</feature>
<dbReference type="eggNOG" id="KOG3656">
    <property type="taxonomic scope" value="Eukaryota"/>
</dbReference>
<proteinExistence type="inferred from homology"/>
<dbReference type="FunFam" id="1.20.1070.10:FF:000295">
    <property type="entry name" value="B1 bradykinin receptor"/>
    <property type="match status" value="1"/>
</dbReference>
<dbReference type="Bgee" id="ENSOANG00000006591">
    <property type="expression patterns" value="Expressed in adult mammalian kidney and 5 other cell types or tissues"/>
</dbReference>
<dbReference type="GO" id="GO:0006954">
    <property type="term" value="P:inflammatory response"/>
    <property type="evidence" value="ECO:0007669"/>
    <property type="project" value="InterPro"/>
</dbReference>
<dbReference type="AlphaFoldDB" id="F6R303"/>
<dbReference type="InterPro" id="IPR050119">
    <property type="entry name" value="CCR1-9-like"/>
</dbReference>
<evidence type="ECO:0000313" key="18">
    <source>
        <dbReference type="Proteomes" id="UP000002279"/>
    </source>
</evidence>
<dbReference type="GeneID" id="100081162"/>
<dbReference type="GO" id="GO:0007186">
    <property type="term" value="P:G protein-coupled receptor signaling pathway"/>
    <property type="evidence" value="ECO:0000318"/>
    <property type="project" value="GO_Central"/>
</dbReference>
<evidence type="ECO:0000256" key="8">
    <source>
        <dbReference type="ARBA" id="ARBA00023157"/>
    </source>
</evidence>
<evidence type="ECO:0000256" key="13">
    <source>
        <dbReference type="RuleBase" id="RU000688"/>
    </source>
</evidence>
<keyword evidence="10" id="KW-0325">Glycoprotein</keyword>
<dbReference type="InterPro" id="IPR000276">
    <property type="entry name" value="GPCR_Rhodpsn"/>
</dbReference>
<comment type="subcellular location">
    <subcellularLocation>
        <location evidence="1">Cell membrane</location>
        <topology evidence="1">Multi-pass membrane protein</topology>
    </subcellularLocation>
</comment>
<dbReference type="Ensembl" id="ENSOANT00000010514.3">
    <property type="protein sequence ID" value="ENSOANP00000010512.2"/>
    <property type="gene ID" value="ENSOANG00000006591.3"/>
</dbReference>
<dbReference type="GO" id="GO:0009612">
    <property type="term" value="P:response to mechanical stimulus"/>
    <property type="evidence" value="ECO:0007669"/>
    <property type="project" value="InterPro"/>
</dbReference>
<keyword evidence="8" id="KW-1015">Disulfide bond</keyword>
<evidence type="ECO:0000256" key="6">
    <source>
        <dbReference type="ARBA" id="ARBA00023040"/>
    </source>
</evidence>
<dbReference type="SUPFAM" id="SSF81321">
    <property type="entry name" value="Family A G protein-coupled receptor-like"/>
    <property type="match status" value="1"/>
</dbReference>
<dbReference type="GO" id="GO:0005886">
    <property type="term" value="C:plasma membrane"/>
    <property type="evidence" value="ECO:0000318"/>
    <property type="project" value="GO_Central"/>
</dbReference>
<feature type="transmembrane region" description="Helical" evidence="15">
    <location>
        <begin position="201"/>
        <end position="228"/>
    </location>
</feature>
<evidence type="ECO:0000256" key="2">
    <source>
        <dbReference type="ARBA" id="ARBA00021062"/>
    </source>
</evidence>
<keyword evidence="9 13" id="KW-0675">Receptor</keyword>
<dbReference type="GO" id="GO:0004947">
    <property type="term" value="F:bradykinin receptor activity"/>
    <property type="evidence" value="ECO:0000318"/>
    <property type="project" value="GO_Central"/>
</dbReference>
<feature type="transmembrane region" description="Helical" evidence="15">
    <location>
        <begin position="290"/>
        <end position="313"/>
    </location>
</feature>
<dbReference type="FunCoup" id="F6R303">
    <property type="interactions" value="764"/>
</dbReference>
<evidence type="ECO:0000256" key="15">
    <source>
        <dbReference type="SAM" id="Phobius"/>
    </source>
</evidence>
<keyword evidence="4 13" id="KW-0812">Transmembrane</keyword>
<dbReference type="PRINTS" id="PR00425">
    <property type="entry name" value="BRADYKININR"/>
</dbReference>
<evidence type="ECO:0000256" key="14">
    <source>
        <dbReference type="SAM" id="MobiDB-lite"/>
    </source>
</evidence>
<dbReference type="GeneTree" id="ENSGT01130000278308"/>
<evidence type="ECO:0000256" key="7">
    <source>
        <dbReference type="ARBA" id="ARBA00023136"/>
    </source>
</evidence>
<feature type="compositionally biased region" description="Polar residues" evidence="14">
    <location>
        <begin position="10"/>
        <end position="21"/>
    </location>
</feature>
<evidence type="ECO:0000256" key="10">
    <source>
        <dbReference type="ARBA" id="ARBA00023180"/>
    </source>
</evidence>
<feature type="transmembrane region" description="Helical" evidence="15">
    <location>
        <begin position="111"/>
        <end position="131"/>
    </location>
</feature>
<dbReference type="KEGG" id="oaa:100081162"/>
<dbReference type="PROSITE" id="PS50262">
    <property type="entry name" value="G_PROTEIN_RECEP_F1_2"/>
    <property type="match status" value="1"/>
</dbReference>
<dbReference type="PROSITE" id="PS00237">
    <property type="entry name" value="G_PROTEIN_RECEP_F1_1"/>
    <property type="match status" value="1"/>
</dbReference>
<evidence type="ECO:0000256" key="11">
    <source>
        <dbReference type="ARBA" id="ARBA00023224"/>
    </source>
</evidence>
<evidence type="ECO:0000256" key="3">
    <source>
        <dbReference type="ARBA" id="ARBA00022475"/>
    </source>
</evidence>
<reference evidence="17" key="2">
    <citation type="submission" date="2025-08" db="UniProtKB">
        <authorList>
            <consortium name="Ensembl"/>
        </authorList>
    </citation>
    <scope>IDENTIFICATION</scope>
    <source>
        <strain evidence="17">Glennie</strain>
    </source>
</reference>
<protein>
    <recommendedName>
        <fullName evidence="2">B1 bradykinin receptor</fullName>
    </recommendedName>
</protein>
<reference evidence="17" key="3">
    <citation type="submission" date="2025-09" db="UniProtKB">
        <authorList>
            <consortium name="Ensembl"/>
        </authorList>
    </citation>
    <scope>IDENTIFICATION</scope>
    <source>
        <strain evidence="17">Glennie</strain>
    </source>
</reference>
<dbReference type="InterPro" id="IPR000496">
    <property type="entry name" value="Brdyknn_rcpt"/>
</dbReference>
<keyword evidence="18" id="KW-1185">Reference proteome</keyword>
<dbReference type="InterPro" id="IPR001186">
    <property type="entry name" value="Brdyknn_1_rcpt"/>
</dbReference>
<dbReference type="PRINTS" id="PR00993">
    <property type="entry name" value="BRADYKINNB1R"/>
</dbReference>
<dbReference type="PANTHER" id="PTHR10489:SF957">
    <property type="entry name" value="B2 BRADYKININ RECEPTOR"/>
    <property type="match status" value="1"/>
</dbReference>
<dbReference type="RefSeq" id="XP_007667551.1">
    <property type="nucleotide sequence ID" value="XM_007669361.4"/>
</dbReference>
<feature type="transmembrane region" description="Helical" evidence="15">
    <location>
        <begin position="41"/>
        <end position="61"/>
    </location>
</feature>
<keyword evidence="6 13" id="KW-0297">G-protein coupled receptor</keyword>
<dbReference type="HOGENOM" id="CLU_009579_8_3_1"/>
<keyword evidence="11 13" id="KW-0807">Transducer</keyword>
<evidence type="ECO:0000256" key="12">
    <source>
        <dbReference type="ARBA" id="ARBA00025112"/>
    </source>
</evidence>
<name>F6R303_ORNAN</name>
<reference evidence="17 18" key="1">
    <citation type="journal article" date="2008" name="Nature">
        <title>Genome analysis of the platypus reveals unique signatures of evolution.</title>
        <authorList>
            <person name="Warren W.C."/>
            <person name="Hillier L.W."/>
            <person name="Marshall Graves J.A."/>
            <person name="Birney E."/>
            <person name="Ponting C.P."/>
            <person name="Grutzner F."/>
            <person name="Belov K."/>
            <person name="Miller W."/>
            <person name="Clarke L."/>
            <person name="Chinwalla A.T."/>
            <person name="Yang S.P."/>
            <person name="Heger A."/>
            <person name="Locke D.P."/>
            <person name="Miethke P."/>
            <person name="Waters P.D."/>
            <person name="Veyrunes F."/>
            <person name="Fulton L."/>
            <person name="Fulton B."/>
            <person name="Graves T."/>
            <person name="Wallis J."/>
            <person name="Puente X.S."/>
            <person name="Lopez-Otin C."/>
            <person name="Ordonez G.R."/>
            <person name="Eichler E.E."/>
            <person name="Chen L."/>
            <person name="Cheng Z."/>
            <person name="Deakin J.E."/>
            <person name="Alsop A."/>
            <person name="Thompson K."/>
            <person name="Kirby P."/>
            <person name="Papenfuss A.T."/>
            <person name="Wakefield M.J."/>
            <person name="Olender T."/>
            <person name="Lancet D."/>
            <person name="Huttley G.A."/>
            <person name="Smit A.F."/>
            <person name="Pask A."/>
            <person name="Temple-Smith P."/>
            <person name="Batzer M.A."/>
            <person name="Walker J.A."/>
            <person name="Konkel M.K."/>
            <person name="Harris R.S."/>
            <person name="Whittington C.M."/>
            <person name="Wong E.S."/>
            <person name="Gemmell N.J."/>
            <person name="Buschiazzo E."/>
            <person name="Vargas Jentzsch I.M."/>
            <person name="Merkel A."/>
            <person name="Schmitz J."/>
            <person name="Zemann A."/>
            <person name="Churakov G."/>
            <person name="Kriegs J.O."/>
            <person name="Brosius J."/>
            <person name="Murchison E.P."/>
            <person name="Sachidanandam R."/>
            <person name="Smith C."/>
            <person name="Hannon G.J."/>
            <person name="Tsend-Ayush E."/>
            <person name="McMillan D."/>
            <person name="Attenborough R."/>
            <person name="Rens W."/>
            <person name="Ferguson-Smith M."/>
            <person name="Lefevre C.M."/>
            <person name="Sharp J.A."/>
            <person name="Nicholas K.R."/>
            <person name="Ray D.A."/>
            <person name="Kube M."/>
            <person name="Reinhardt R."/>
            <person name="Pringle T.H."/>
            <person name="Taylor J."/>
            <person name="Jones R.C."/>
            <person name="Nixon B."/>
            <person name="Dacheux J.L."/>
            <person name="Niwa H."/>
            <person name="Sekita Y."/>
            <person name="Huang X."/>
            <person name="Stark A."/>
            <person name="Kheradpour P."/>
            <person name="Kellis M."/>
            <person name="Flicek P."/>
            <person name="Chen Y."/>
            <person name="Webber C."/>
            <person name="Hardison R."/>
            <person name="Nelson J."/>
            <person name="Hallsworth-Pepin K."/>
            <person name="Delehaunty K."/>
            <person name="Markovic C."/>
            <person name="Minx P."/>
            <person name="Feng Y."/>
            <person name="Kremitzki C."/>
            <person name="Mitreva M."/>
            <person name="Glasscock J."/>
            <person name="Wylie T."/>
            <person name="Wohldmann P."/>
            <person name="Thiru P."/>
            <person name="Nhan M.N."/>
            <person name="Pohl C.S."/>
            <person name="Smith S.M."/>
            <person name="Hou S."/>
            <person name="Nefedov M."/>
            <person name="de Jong P.J."/>
            <person name="Renfree M.B."/>
            <person name="Mardis E.R."/>
            <person name="Wilson R.K."/>
        </authorList>
    </citation>
    <scope>NUCLEOTIDE SEQUENCE [LARGE SCALE GENOMIC DNA]</scope>
    <source>
        <strain evidence="17 18">Glennie</strain>
    </source>
</reference>
<sequence>MATGAPLGLNFSNQSKDPRENATTCESSGWWEVLYEGLPPTLIVIFFFGLVGNIFVLSVFLLHKNRLTVAEIYLANLAAADLIFVISLPIWAKTIKNKFNWIFGESGCRGINGLIKANLFTSIFLVVAISLDRYWALVHTITSRRKRSRRRAQIICAVIWFAGGLLSIPTMVFRSVKHLPDLNVSACILDFPSPSWNNYKIIFLSVLGFVLPLLAIVFFNYQIITSLWGREDSKLKRSGEPKDSKATTLILTLVVIFLLCWTPYHLLSFFDFLFSKNVLKGCFWEDFIDLGIQLSTFLSFINSCLNPIIYVFVGKFFRAKVWEIYKQRFQRKFALSYESSEKKPTGFTLDVKTIL</sequence>
<feature type="transmembrane region" description="Helical" evidence="15">
    <location>
        <begin position="249"/>
        <end position="270"/>
    </location>
</feature>